<sequence length="98" mass="11782">MAKEIIWTKRAISKFERIATYLEDHWSFNTAREFAIRTHQIIEIISEHPEIGTLEHAQNNIRGFKLTKHNRLFYRVSQKQIIILNLFDNRRNPSNKSF</sequence>
<proteinExistence type="predicted"/>
<evidence type="ECO:0000313" key="3">
    <source>
        <dbReference type="Proteomes" id="UP000192472"/>
    </source>
</evidence>
<name>A0A1W2GJD9_REIFA</name>
<dbReference type="Proteomes" id="UP000192472">
    <property type="component" value="Unassembled WGS sequence"/>
</dbReference>
<dbReference type="InterPro" id="IPR007712">
    <property type="entry name" value="RelE/ParE_toxin"/>
</dbReference>
<dbReference type="Pfam" id="PF05016">
    <property type="entry name" value="ParE_toxin"/>
    <property type="match status" value="1"/>
</dbReference>
<accession>A0A1W2GJD9</accession>
<reference evidence="2 3" key="1">
    <citation type="submission" date="2017-04" db="EMBL/GenBank/DDBJ databases">
        <authorList>
            <person name="Afonso C.L."/>
            <person name="Miller P.J."/>
            <person name="Scott M.A."/>
            <person name="Spackman E."/>
            <person name="Goraichik I."/>
            <person name="Dimitrov K.M."/>
            <person name="Suarez D.L."/>
            <person name="Swayne D.E."/>
        </authorList>
    </citation>
    <scope>NUCLEOTIDE SEQUENCE [LARGE SCALE GENOMIC DNA]</scope>
    <source>
        <strain evidence="2 3">DSM 26133</strain>
    </source>
</reference>
<dbReference type="RefSeq" id="WP_084373707.1">
    <property type="nucleotide sequence ID" value="NZ_FWYF01000003.1"/>
</dbReference>
<dbReference type="Gene3D" id="3.30.2310.20">
    <property type="entry name" value="RelE-like"/>
    <property type="match status" value="1"/>
</dbReference>
<keyword evidence="1" id="KW-1277">Toxin-antitoxin system</keyword>
<protein>
    <submittedName>
        <fullName evidence="2">Plasmid stabilization system protein ParE</fullName>
    </submittedName>
</protein>
<dbReference type="EMBL" id="FWYF01000003">
    <property type="protein sequence ID" value="SMD36783.1"/>
    <property type="molecule type" value="Genomic_DNA"/>
</dbReference>
<dbReference type="OrthoDB" id="963196at2"/>
<evidence type="ECO:0000313" key="2">
    <source>
        <dbReference type="EMBL" id="SMD36783.1"/>
    </source>
</evidence>
<organism evidence="2 3">
    <name type="scientific">Reichenbachiella faecimaris</name>
    <dbReference type="NCBI Taxonomy" id="692418"/>
    <lineage>
        <taxon>Bacteria</taxon>
        <taxon>Pseudomonadati</taxon>
        <taxon>Bacteroidota</taxon>
        <taxon>Cytophagia</taxon>
        <taxon>Cytophagales</taxon>
        <taxon>Reichenbachiellaceae</taxon>
        <taxon>Reichenbachiella</taxon>
    </lineage>
</organism>
<dbReference type="AlphaFoldDB" id="A0A1W2GJD9"/>
<dbReference type="STRING" id="692418.SAMN04488029_3067"/>
<evidence type="ECO:0000256" key="1">
    <source>
        <dbReference type="ARBA" id="ARBA00022649"/>
    </source>
</evidence>
<dbReference type="InterPro" id="IPR035093">
    <property type="entry name" value="RelE/ParE_toxin_dom_sf"/>
</dbReference>
<keyword evidence="3" id="KW-1185">Reference proteome</keyword>
<gene>
    <name evidence="2" type="ORF">SAMN04488029_3067</name>
</gene>